<dbReference type="InterPro" id="IPR039329">
    <property type="entry name" value="SIAE"/>
</dbReference>
<comment type="caution">
    <text evidence="3">The sequence shown here is derived from an EMBL/GenBank/DDBJ whole genome shotgun (WGS) entry which is preliminary data.</text>
</comment>
<dbReference type="Pfam" id="PF03629">
    <property type="entry name" value="SASA"/>
    <property type="match status" value="1"/>
</dbReference>
<keyword evidence="4" id="KW-1185">Reference proteome</keyword>
<dbReference type="GO" id="GO:0005975">
    <property type="term" value="P:carbohydrate metabolic process"/>
    <property type="evidence" value="ECO:0007669"/>
    <property type="project" value="TreeGrafter"/>
</dbReference>
<evidence type="ECO:0000313" key="4">
    <source>
        <dbReference type="Proteomes" id="UP000070299"/>
    </source>
</evidence>
<dbReference type="AlphaFoldDB" id="A0A148KNW9"/>
<protein>
    <recommendedName>
        <fullName evidence="2">Sialate O-acetylesterase domain-containing protein</fullName>
    </recommendedName>
</protein>
<dbReference type="STRING" id="1799789.AX660_19775"/>
<dbReference type="GO" id="GO:0001681">
    <property type="term" value="F:sialate O-acetylesterase activity"/>
    <property type="evidence" value="ECO:0007669"/>
    <property type="project" value="InterPro"/>
</dbReference>
<proteinExistence type="predicted"/>
<dbReference type="InterPro" id="IPR036514">
    <property type="entry name" value="SGNH_hydro_sf"/>
</dbReference>
<keyword evidence="1" id="KW-0378">Hydrolase</keyword>
<dbReference type="SUPFAM" id="SSF52266">
    <property type="entry name" value="SGNH hydrolase"/>
    <property type="match status" value="1"/>
</dbReference>
<dbReference type="Gene3D" id="2.60.120.260">
    <property type="entry name" value="Galactose-binding domain-like"/>
    <property type="match status" value="1"/>
</dbReference>
<dbReference type="Proteomes" id="UP000070299">
    <property type="component" value="Unassembled WGS sequence"/>
</dbReference>
<dbReference type="EMBL" id="LSNE01000009">
    <property type="protein sequence ID" value="KXI28002.1"/>
    <property type="molecule type" value="Genomic_DNA"/>
</dbReference>
<gene>
    <name evidence="3" type="ORF">AX660_19775</name>
</gene>
<dbReference type="SUPFAM" id="SSF49785">
    <property type="entry name" value="Galactose-binding domain-like"/>
    <property type="match status" value="1"/>
</dbReference>
<sequence length="626" mass="69952">MQTSLKLAAIFTDHMVLQRNKAIVIWGQASVDATVKVSLLKGQQNLSTQETQADELGQWQLSLPAQTAGGPFELRVSQADNTVHIQDVLVGDVWLASGQSNMEWKLSWQVDNWQQEVADSSNGNIRFFELEKSYNAQPQSHIPSSGWKIASPATSSEFSAVAWHFAKRYQQHTGIPVAIIDSTWGGTPAEAWTSTTALQTIKGYEKDATDMLQNAQQWQDEFNHNDQLEQQKWQMLDSPDAYADGEILKADFDDSPWTPTNLPTDENTPLSHIVWARKHLQLSTKAQKVKINIGELNQIGRVFINGQQVYKEGWQDTTQELEVPADVLQLGDNIIVIRAVNSWDNRVLIGKKDHFYLQLDDTKLDLSGQWQVSNDIEPKIPDVKFYNWKSGVLFNAMIHPVINYPISGVIWYQGENNVGANTLYSDLFKGLINDWRVQWQEPALPFLFVQLASYLKQQDQPINSDWALLREAQASALTLPNTGMAVTIDIGDADDIHPRNKADVGERLWRAAQHIVLNEDIPYSGPSIKNVEAKIVAGKNVLVVAYEHVHGGLNIKGDELRGFAIAGSNGKFVNAQAVIAGDTVIVSSAKVKQPQSLRYAWADNSPANLYNSANLPAVPFRYSFDQ</sequence>
<evidence type="ECO:0000313" key="3">
    <source>
        <dbReference type="EMBL" id="KXI28002.1"/>
    </source>
</evidence>
<feature type="domain" description="Sialate O-acetylesterase" evidence="2">
    <location>
        <begin position="393"/>
        <end position="509"/>
    </location>
</feature>
<name>A0A148KNW9_9ALTE</name>
<dbReference type="InterPro" id="IPR008979">
    <property type="entry name" value="Galactose-bd-like_sf"/>
</dbReference>
<dbReference type="Gene3D" id="3.40.50.1110">
    <property type="entry name" value="SGNH hydrolase"/>
    <property type="match status" value="2"/>
</dbReference>
<evidence type="ECO:0000256" key="1">
    <source>
        <dbReference type="ARBA" id="ARBA00022801"/>
    </source>
</evidence>
<dbReference type="PANTHER" id="PTHR22901:SF0">
    <property type="entry name" value="SIALATE O-ACETYLESTERASE"/>
    <property type="match status" value="1"/>
</dbReference>
<dbReference type="InterPro" id="IPR005181">
    <property type="entry name" value="SASA"/>
</dbReference>
<dbReference type="PANTHER" id="PTHR22901">
    <property type="entry name" value="SIALATE O-ACETYLESTERASE"/>
    <property type="match status" value="1"/>
</dbReference>
<organism evidence="3 4">
    <name type="scientific">Paraglaciecola hydrolytica</name>
    <dbReference type="NCBI Taxonomy" id="1799789"/>
    <lineage>
        <taxon>Bacteria</taxon>
        <taxon>Pseudomonadati</taxon>
        <taxon>Pseudomonadota</taxon>
        <taxon>Gammaproteobacteria</taxon>
        <taxon>Alteromonadales</taxon>
        <taxon>Alteromonadaceae</taxon>
        <taxon>Paraglaciecola</taxon>
    </lineage>
</organism>
<accession>A0A148KNW9</accession>
<evidence type="ECO:0000259" key="2">
    <source>
        <dbReference type="Pfam" id="PF03629"/>
    </source>
</evidence>
<reference evidence="4" key="1">
    <citation type="submission" date="2016-02" db="EMBL/GenBank/DDBJ databases">
        <authorList>
            <person name="Schultz-Johansen M."/>
            <person name="Glaring M.A."/>
            <person name="Bech P.K."/>
            <person name="Stougaard P."/>
        </authorList>
    </citation>
    <scope>NUCLEOTIDE SEQUENCE [LARGE SCALE GENOMIC DNA]</scope>
    <source>
        <strain evidence="4">S66</strain>
    </source>
</reference>